<dbReference type="EMBL" id="SJZJ01000026">
    <property type="protein sequence ID" value="TCJ22064.1"/>
    <property type="molecule type" value="Genomic_DNA"/>
</dbReference>
<keyword evidence="3" id="KW-1185">Reference proteome</keyword>
<name>A0A4R1BVP8_9ACTN</name>
<keyword evidence="1" id="KW-0472">Membrane</keyword>
<keyword evidence="1" id="KW-1133">Transmembrane helix</keyword>
<reference evidence="2 3" key="1">
    <citation type="submission" date="2019-03" db="EMBL/GenBank/DDBJ databases">
        <authorList>
            <person name="Kim M.K.M."/>
        </authorList>
    </citation>
    <scope>NUCLEOTIDE SEQUENCE [LARGE SCALE GENOMIC DNA]</scope>
    <source>
        <strain evidence="2 3">18JY15-6</strain>
    </source>
</reference>
<accession>A0A4R1BVP8</accession>
<protein>
    <submittedName>
        <fullName evidence="2">Uncharacterized protein</fullName>
    </submittedName>
</protein>
<dbReference type="Proteomes" id="UP000295453">
    <property type="component" value="Unassembled WGS sequence"/>
</dbReference>
<dbReference type="AlphaFoldDB" id="A0A4R1BVP8"/>
<comment type="caution">
    <text evidence="2">The sequence shown here is derived from an EMBL/GenBank/DDBJ whole genome shotgun (WGS) entry which is preliminary data.</text>
</comment>
<evidence type="ECO:0000313" key="2">
    <source>
        <dbReference type="EMBL" id="TCJ22064.1"/>
    </source>
</evidence>
<feature type="transmembrane region" description="Helical" evidence="1">
    <location>
        <begin position="28"/>
        <end position="61"/>
    </location>
</feature>
<evidence type="ECO:0000313" key="3">
    <source>
        <dbReference type="Proteomes" id="UP000295453"/>
    </source>
</evidence>
<evidence type="ECO:0000256" key="1">
    <source>
        <dbReference type="SAM" id="Phobius"/>
    </source>
</evidence>
<feature type="transmembrane region" description="Helical" evidence="1">
    <location>
        <begin position="68"/>
        <end position="87"/>
    </location>
</feature>
<organism evidence="2 3">
    <name type="scientific">Nocardioides jejuensis</name>
    <dbReference type="NCBI Taxonomy" id="2502782"/>
    <lineage>
        <taxon>Bacteria</taxon>
        <taxon>Bacillati</taxon>
        <taxon>Actinomycetota</taxon>
        <taxon>Actinomycetes</taxon>
        <taxon>Propionibacteriales</taxon>
        <taxon>Nocardioidaceae</taxon>
        <taxon>Nocardioides</taxon>
    </lineage>
</organism>
<sequence>MDPVSAYPPTERHPLDDHPLGRSFGGFFLLLLVGLISMSALVLWGFGAILLAAAVLLLLLPFGIDTRVAGWLVASAIPVAAASVTLLNEGTPTCMPRDHVTDGCLVHLETGWLIGAASLVVAGLLMLAVAIGRRRSLSPIP</sequence>
<gene>
    <name evidence="2" type="ORF">EPD65_13630</name>
</gene>
<dbReference type="RefSeq" id="WP_131585070.1">
    <property type="nucleotide sequence ID" value="NZ_SJZJ01000026.1"/>
</dbReference>
<proteinExistence type="predicted"/>
<feature type="transmembrane region" description="Helical" evidence="1">
    <location>
        <begin position="112"/>
        <end position="131"/>
    </location>
</feature>
<keyword evidence="1" id="KW-0812">Transmembrane</keyword>